<dbReference type="InterPro" id="IPR000742">
    <property type="entry name" value="EGF"/>
</dbReference>
<dbReference type="Gene3D" id="2.10.25.10">
    <property type="entry name" value="Laminin"/>
    <property type="match status" value="1"/>
</dbReference>
<feature type="domain" description="EGF-like" evidence="1">
    <location>
        <begin position="164"/>
        <end position="177"/>
    </location>
</feature>
<organism evidence="2 3">
    <name type="scientific">Priapulus caudatus</name>
    <name type="common">Priapulid worm</name>
    <dbReference type="NCBI Taxonomy" id="37621"/>
    <lineage>
        <taxon>Eukaryota</taxon>
        <taxon>Metazoa</taxon>
        <taxon>Ecdysozoa</taxon>
        <taxon>Scalidophora</taxon>
        <taxon>Priapulida</taxon>
        <taxon>Priapulimorpha</taxon>
        <taxon>Priapulimorphida</taxon>
        <taxon>Priapulidae</taxon>
        <taxon>Priapulus</taxon>
    </lineage>
</organism>
<proteinExistence type="predicted"/>
<dbReference type="Proteomes" id="UP000695022">
    <property type="component" value="Unplaced"/>
</dbReference>
<dbReference type="RefSeq" id="XP_014665314.1">
    <property type="nucleotide sequence ID" value="XM_014809828.1"/>
</dbReference>
<dbReference type="Gene3D" id="2.60.120.260">
    <property type="entry name" value="Galactose-binding domain-like"/>
    <property type="match status" value="1"/>
</dbReference>
<keyword evidence="2" id="KW-1185">Reference proteome</keyword>
<dbReference type="GeneID" id="106807494"/>
<evidence type="ECO:0000313" key="2">
    <source>
        <dbReference type="Proteomes" id="UP000695022"/>
    </source>
</evidence>
<evidence type="ECO:0000313" key="3">
    <source>
        <dbReference type="RefSeq" id="XP_014665314.1"/>
    </source>
</evidence>
<dbReference type="SUPFAM" id="SSF49785">
    <property type="entry name" value="Galactose-binding domain-like"/>
    <property type="match status" value="1"/>
</dbReference>
<evidence type="ECO:0000259" key="1">
    <source>
        <dbReference type="PROSITE" id="PS01186"/>
    </source>
</evidence>
<dbReference type="InterPro" id="IPR008979">
    <property type="entry name" value="Galactose-bd-like_sf"/>
</dbReference>
<protein>
    <submittedName>
        <fullName evidence="3">Uncharacterized protein LOC106807494 isoform X1</fullName>
    </submittedName>
</protein>
<gene>
    <name evidence="3" type="primary">LOC106807494</name>
</gene>
<dbReference type="PROSITE" id="PS01186">
    <property type="entry name" value="EGF_2"/>
    <property type="match status" value="1"/>
</dbReference>
<reference evidence="3" key="1">
    <citation type="submission" date="2025-08" db="UniProtKB">
        <authorList>
            <consortium name="RefSeq"/>
        </authorList>
    </citation>
    <scope>IDENTIFICATION</scope>
</reference>
<name>A0ABM1DZE3_PRICU</name>
<sequence>MNATSEFTGDVAGANQGSNCPASVHCIKNAMDNNPMTKWIANSNTNEEITFDFVSPITASAICIKYGMGSVNTFKMQGSNAPAGPWLDLGGPYLVTDSTDFTLIHYIRFFLFPMAFRYYNIIVIDTLASDPIAISDIYFQVTGECTDMCNINAYCDTEGATSTCVCRDGWLGDGIYCYHTNTICDLDFGRGIVCGGDAIHGSCYANEKGIELYHHCICFPGWLQTSTPRCSEMDPSVDQHHNRPTTTTRD</sequence>
<accession>A0ABM1DZE3</accession>